<organism evidence="2 3">
    <name type="scientific">Hibiscus sabdariffa</name>
    <name type="common">roselle</name>
    <dbReference type="NCBI Taxonomy" id="183260"/>
    <lineage>
        <taxon>Eukaryota</taxon>
        <taxon>Viridiplantae</taxon>
        <taxon>Streptophyta</taxon>
        <taxon>Embryophyta</taxon>
        <taxon>Tracheophyta</taxon>
        <taxon>Spermatophyta</taxon>
        <taxon>Magnoliopsida</taxon>
        <taxon>eudicotyledons</taxon>
        <taxon>Gunneridae</taxon>
        <taxon>Pentapetalae</taxon>
        <taxon>rosids</taxon>
        <taxon>malvids</taxon>
        <taxon>Malvales</taxon>
        <taxon>Malvaceae</taxon>
        <taxon>Malvoideae</taxon>
        <taxon>Hibiscus</taxon>
    </lineage>
</organism>
<accession>A0ABR2P1G7</accession>
<keyword evidence="3" id="KW-1185">Reference proteome</keyword>
<reference evidence="2 3" key="1">
    <citation type="journal article" date="2024" name="G3 (Bethesda)">
        <title>Genome assembly of Hibiscus sabdariffa L. provides insights into metabolisms of medicinal natural products.</title>
        <authorList>
            <person name="Kim T."/>
        </authorList>
    </citation>
    <scope>NUCLEOTIDE SEQUENCE [LARGE SCALE GENOMIC DNA]</scope>
    <source>
        <strain evidence="2">TK-2024</strain>
        <tissue evidence="2">Old leaves</tissue>
    </source>
</reference>
<dbReference type="EMBL" id="JBBPBN010000086">
    <property type="protein sequence ID" value="KAK8982300.1"/>
    <property type="molecule type" value="Genomic_DNA"/>
</dbReference>
<evidence type="ECO:0000313" key="3">
    <source>
        <dbReference type="Proteomes" id="UP001396334"/>
    </source>
</evidence>
<proteinExistence type="predicted"/>
<name>A0ABR2P1G7_9ROSI</name>
<protein>
    <submittedName>
        <fullName evidence="2">Uncharacterized protein</fullName>
    </submittedName>
</protein>
<evidence type="ECO:0000313" key="2">
    <source>
        <dbReference type="EMBL" id="KAK8982300.1"/>
    </source>
</evidence>
<evidence type="ECO:0000256" key="1">
    <source>
        <dbReference type="SAM" id="MobiDB-lite"/>
    </source>
</evidence>
<comment type="caution">
    <text evidence="2">The sequence shown here is derived from an EMBL/GenBank/DDBJ whole genome shotgun (WGS) entry which is preliminary data.</text>
</comment>
<feature type="region of interest" description="Disordered" evidence="1">
    <location>
        <begin position="1"/>
        <end position="36"/>
    </location>
</feature>
<feature type="compositionally biased region" description="Basic and acidic residues" evidence="1">
    <location>
        <begin position="20"/>
        <end position="32"/>
    </location>
</feature>
<sequence length="111" mass="12637">MMVLKTVDQNGRLRWGSSESESRSVGSREHPHVMKRGPTWPLLGDWRGAGQLLFGGANVYVRRDTVSSKLQPHQNTTHEFESKQKAMDKVEVSRLKFGTTIANAIFLYFPY</sequence>
<gene>
    <name evidence="2" type="ORF">V6N11_037472</name>
</gene>
<dbReference type="Proteomes" id="UP001396334">
    <property type="component" value="Unassembled WGS sequence"/>
</dbReference>